<dbReference type="GO" id="GO:0005730">
    <property type="term" value="C:nucleolus"/>
    <property type="evidence" value="ECO:0007669"/>
    <property type="project" value="TreeGrafter"/>
</dbReference>
<dbReference type="SMART" id="SM00358">
    <property type="entry name" value="DSRM"/>
    <property type="match status" value="3"/>
</dbReference>
<dbReference type="PANTHER" id="PTHR10910">
    <property type="entry name" value="EUKARYOTE SPECIFIC DSRNA BINDING PROTEIN"/>
    <property type="match status" value="1"/>
</dbReference>
<reference evidence="5" key="1">
    <citation type="submission" date="2022-01" db="EMBL/GenBank/DDBJ databases">
        <authorList>
            <person name="Braso-Vives M."/>
        </authorList>
    </citation>
    <scope>NUCLEOTIDE SEQUENCE</scope>
</reference>
<feature type="compositionally biased region" description="Low complexity" evidence="2">
    <location>
        <begin position="91"/>
        <end position="105"/>
    </location>
</feature>
<dbReference type="Pfam" id="PF00035">
    <property type="entry name" value="dsrm"/>
    <property type="match status" value="3"/>
</dbReference>
<dbReference type="Proteomes" id="UP000838412">
    <property type="component" value="Chromosome 2"/>
</dbReference>
<dbReference type="PROSITE" id="PS50137">
    <property type="entry name" value="DS_RBD"/>
    <property type="match status" value="3"/>
</dbReference>
<feature type="domain" description="DRBM" evidence="3">
    <location>
        <begin position="134"/>
        <end position="203"/>
    </location>
</feature>
<dbReference type="InterPro" id="IPR002466">
    <property type="entry name" value="A_deamin"/>
</dbReference>
<proteinExistence type="predicted"/>
<keyword evidence="1" id="KW-0694">RNA-binding</keyword>
<name>A0A8K0ELL1_BRALA</name>
<dbReference type="PANTHER" id="PTHR10910:SF62">
    <property type="entry name" value="AT07585P-RELATED"/>
    <property type="match status" value="1"/>
</dbReference>
<evidence type="ECO:0000256" key="1">
    <source>
        <dbReference type="PROSITE-ProRule" id="PRU00266"/>
    </source>
</evidence>
<feature type="region of interest" description="Disordered" evidence="2">
    <location>
        <begin position="77"/>
        <end position="134"/>
    </location>
</feature>
<sequence>MWKKLLRPVVHKNALMQLNELQLGQQLQFKFVSQSGAAHAPEFIVSVEVNGRTFKGRGGTKKAAKLHAAERALRFVQSQKSSETHHAMSRTPSPTDTDYSDSDNPVSSKRPLEDDNFSLPEPHKKLKSSLGLAPSKNALQQLNELRPGLQYKNTPSLFSRYGRGTPEFIMQVEVNGQTFEGRGRSKKEAKLHAAEQALRSFVQFPSASKTMGHQPAWIEHADSDTLLNSFEQKHNEPQAYSPDHPADEASSLNGADLLPSSTMHSPYGSAYTPSDGKNPVMILNELRQGLQYDIVSETGESHAKNFVIAVTVDGRTFEGSGRNKKQAKARAAQAALQKIFNYQFTPSPGKQPVVSSEGVPDHQTQDLADHISRLIQEKFSELTNGFTSPHARRKVLAGMVMTQGADVETADARVISLATGTKCINGEYMSDRGTALNDCHAEIVSRRSLLRYLYSQLDLFLQPDRKTRKESIFERKKNGKGYRLKDDVKFHLYISTSPCGDARIFCPHETDAEAADPHPNRKARGQLRTKIESGEGTIPVQSSSSIQTWDGVLQGERLLTMSCSDKIARWNVLGIQGALLSYFVEPIYLSSIVLGSLYHGDHLSRAAYQRLGELQQLPHGYRLNRPLLSGISNAESRQPGKAPNFSVNWTVSDAELEVVNATTGKDEHGRASRCSKYYFFLRWNKLFGKLPSATGRRDRSRDSPRQYAEAKLQNGDYQTAKQEMVKAFQRAGLGRWVNKPMEQDQFELRDM</sequence>
<dbReference type="GO" id="GO:0008251">
    <property type="term" value="F:tRNA-specific adenosine deaminase activity"/>
    <property type="evidence" value="ECO:0007669"/>
    <property type="project" value="TreeGrafter"/>
</dbReference>
<dbReference type="GO" id="GO:0006382">
    <property type="term" value="P:adenosine to inosine editing"/>
    <property type="evidence" value="ECO:0007669"/>
    <property type="project" value="TreeGrafter"/>
</dbReference>
<feature type="region of interest" description="Disordered" evidence="2">
    <location>
        <begin position="235"/>
        <end position="275"/>
    </location>
</feature>
<dbReference type="FunFam" id="3.30.160.20:FF:000011">
    <property type="entry name" value="double-stranded RNA-specific editase 1 isoform X1"/>
    <property type="match status" value="1"/>
</dbReference>
<dbReference type="GO" id="GO:0005737">
    <property type="term" value="C:cytoplasm"/>
    <property type="evidence" value="ECO:0007669"/>
    <property type="project" value="TreeGrafter"/>
</dbReference>
<dbReference type="AlphaFoldDB" id="A0A8K0ELL1"/>
<dbReference type="GO" id="GO:0003726">
    <property type="term" value="F:double-stranded RNA adenosine deaminase activity"/>
    <property type="evidence" value="ECO:0007669"/>
    <property type="project" value="TreeGrafter"/>
</dbReference>
<dbReference type="InterPro" id="IPR014720">
    <property type="entry name" value="dsRBD_dom"/>
</dbReference>
<evidence type="ECO:0000313" key="6">
    <source>
        <dbReference type="Proteomes" id="UP000838412"/>
    </source>
</evidence>
<dbReference type="Pfam" id="PF02137">
    <property type="entry name" value="A_deamin"/>
    <property type="match status" value="1"/>
</dbReference>
<feature type="domain" description="A to I editase" evidence="4">
    <location>
        <begin position="416"/>
        <end position="746"/>
    </location>
</feature>
<dbReference type="SUPFAM" id="SSF54768">
    <property type="entry name" value="dsRNA-binding domain-like"/>
    <property type="match status" value="3"/>
</dbReference>
<evidence type="ECO:0000313" key="5">
    <source>
        <dbReference type="EMBL" id="CAH1252744.1"/>
    </source>
</evidence>
<dbReference type="EMBL" id="OV696687">
    <property type="protein sequence ID" value="CAH1252744.1"/>
    <property type="molecule type" value="Genomic_DNA"/>
</dbReference>
<evidence type="ECO:0000256" key="2">
    <source>
        <dbReference type="SAM" id="MobiDB-lite"/>
    </source>
</evidence>
<dbReference type="PROSITE" id="PS50141">
    <property type="entry name" value="A_DEAMIN_EDITASE"/>
    <property type="match status" value="1"/>
</dbReference>
<accession>A0A8K0ELL1</accession>
<organism evidence="5 6">
    <name type="scientific">Branchiostoma lanceolatum</name>
    <name type="common">Common lancelet</name>
    <name type="synonym">Amphioxus lanceolatum</name>
    <dbReference type="NCBI Taxonomy" id="7740"/>
    <lineage>
        <taxon>Eukaryota</taxon>
        <taxon>Metazoa</taxon>
        <taxon>Chordata</taxon>
        <taxon>Cephalochordata</taxon>
        <taxon>Leptocardii</taxon>
        <taxon>Amphioxiformes</taxon>
        <taxon>Branchiostomatidae</taxon>
        <taxon>Branchiostoma</taxon>
    </lineage>
</organism>
<feature type="domain" description="DRBM" evidence="3">
    <location>
        <begin position="278"/>
        <end position="341"/>
    </location>
</feature>
<dbReference type="OrthoDB" id="10268011at2759"/>
<evidence type="ECO:0000259" key="4">
    <source>
        <dbReference type="PROSITE" id="PS50141"/>
    </source>
</evidence>
<evidence type="ECO:0000259" key="3">
    <source>
        <dbReference type="PROSITE" id="PS50137"/>
    </source>
</evidence>
<keyword evidence="6" id="KW-1185">Reference proteome</keyword>
<gene>
    <name evidence="5" type="primary">ADARB2</name>
    <name evidence="5" type="ORF">BLAG_LOCUS12744</name>
</gene>
<dbReference type="SMART" id="SM00552">
    <property type="entry name" value="ADEAMc"/>
    <property type="match status" value="1"/>
</dbReference>
<dbReference type="GO" id="GO:0006396">
    <property type="term" value="P:RNA processing"/>
    <property type="evidence" value="ECO:0007669"/>
    <property type="project" value="InterPro"/>
</dbReference>
<dbReference type="Gene3D" id="3.30.160.20">
    <property type="match status" value="3"/>
</dbReference>
<protein>
    <submittedName>
        <fullName evidence="5">ADARB2 protein</fullName>
    </submittedName>
</protein>
<feature type="domain" description="DRBM" evidence="3">
    <location>
        <begin position="13"/>
        <end position="78"/>
    </location>
</feature>
<dbReference type="GO" id="GO:0003725">
    <property type="term" value="F:double-stranded RNA binding"/>
    <property type="evidence" value="ECO:0007669"/>
    <property type="project" value="TreeGrafter"/>
</dbReference>